<feature type="domain" description="Ig-like" evidence="7">
    <location>
        <begin position="116"/>
        <end position="206"/>
    </location>
</feature>
<keyword evidence="3 6" id="KW-1133">Transmembrane helix</keyword>
<dbReference type="SUPFAM" id="SSF48726">
    <property type="entry name" value="Immunoglobulin"/>
    <property type="match status" value="1"/>
</dbReference>
<dbReference type="Ensembl" id="ENSAMXT00000047451.1">
    <property type="protein sequence ID" value="ENSAMXP00000037807.1"/>
    <property type="gene ID" value="ENSAMXG00000020843.2"/>
</dbReference>
<dbReference type="InterPro" id="IPR050160">
    <property type="entry name" value="MHC/Immunoglobulin"/>
</dbReference>
<dbReference type="GeneTree" id="ENSGT00950000183127"/>
<name>A0A3B1J696_ASTMX</name>
<dbReference type="Bgee" id="ENSAMXG00000020843">
    <property type="expression patterns" value="Expressed in pharyngeal gill"/>
</dbReference>
<dbReference type="Pfam" id="PF07654">
    <property type="entry name" value="C1-set"/>
    <property type="match status" value="1"/>
</dbReference>
<dbReference type="SUPFAM" id="SSF54452">
    <property type="entry name" value="MHC antigen-recognition domain"/>
    <property type="match status" value="1"/>
</dbReference>
<evidence type="ECO:0000256" key="6">
    <source>
        <dbReference type="SAM" id="Phobius"/>
    </source>
</evidence>
<dbReference type="InterPro" id="IPR014745">
    <property type="entry name" value="MHC_II_a/b_N"/>
</dbReference>
<dbReference type="GO" id="GO:0042613">
    <property type="term" value="C:MHC class II protein complex"/>
    <property type="evidence" value="ECO:0007669"/>
    <property type="project" value="InterPro"/>
</dbReference>
<reference evidence="8" key="3">
    <citation type="submission" date="2025-08" db="UniProtKB">
        <authorList>
            <consortium name="Ensembl"/>
        </authorList>
    </citation>
    <scope>IDENTIFICATION</scope>
</reference>
<dbReference type="InterPro" id="IPR036179">
    <property type="entry name" value="Ig-like_dom_sf"/>
</dbReference>
<dbReference type="PANTHER" id="PTHR19944">
    <property type="entry name" value="MHC CLASS II-RELATED"/>
    <property type="match status" value="1"/>
</dbReference>
<dbReference type="Gene3D" id="3.10.320.10">
    <property type="entry name" value="Class II Histocompatibility Antigen, M Beta Chain, Chain B, domain 1"/>
    <property type="match status" value="1"/>
</dbReference>
<dbReference type="SMART" id="SM00407">
    <property type="entry name" value="IGc1"/>
    <property type="match status" value="1"/>
</dbReference>
<evidence type="ECO:0000259" key="7">
    <source>
        <dbReference type="PROSITE" id="PS50835"/>
    </source>
</evidence>
<evidence type="ECO:0000256" key="5">
    <source>
        <dbReference type="ARBA" id="ARBA00023180"/>
    </source>
</evidence>
<dbReference type="Proteomes" id="UP000018467">
    <property type="component" value="Unassembled WGS sequence"/>
</dbReference>
<reference evidence="9" key="2">
    <citation type="journal article" date="2014" name="Nat. Commun.">
        <title>The cavefish genome reveals candidate genes for eye loss.</title>
        <authorList>
            <person name="McGaugh S.E."/>
            <person name="Gross J.B."/>
            <person name="Aken B."/>
            <person name="Blin M."/>
            <person name="Borowsky R."/>
            <person name="Chalopin D."/>
            <person name="Hinaux H."/>
            <person name="Jeffery W.R."/>
            <person name="Keene A."/>
            <person name="Ma L."/>
            <person name="Minx P."/>
            <person name="Murphy D."/>
            <person name="O'Quin K.E."/>
            <person name="Retaux S."/>
            <person name="Rohner N."/>
            <person name="Searle S.M."/>
            <person name="Stahl B.A."/>
            <person name="Tabin C."/>
            <person name="Volff J.N."/>
            <person name="Yoshizawa M."/>
            <person name="Warren W.C."/>
        </authorList>
    </citation>
    <scope>NUCLEOTIDE SEQUENCE [LARGE SCALE GENOMIC DNA]</scope>
    <source>
        <strain evidence="9">female</strain>
    </source>
</reference>
<evidence type="ECO:0000256" key="4">
    <source>
        <dbReference type="ARBA" id="ARBA00023157"/>
    </source>
</evidence>
<dbReference type="InterPro" id="IPR011162">
    <property type="entry name" value="MHC_I/II-like_Ag-recog"/>
</dbReference>
<reference evidence="9" key="1">
    <citation type="submission" date="2013-03" db="EMBL/GenBank/DDBJ databases">
        <authorList>
            <person name="Jeffery W."/>
            <person name="Warren W."/>
            <person name="Wilson R.K."/>
        </authorList>
    </citation>
    <scope>NUCLEOTIDE SEQUENCE</scope>
    <source>
        <strain evidence="9">female</strain>
    </source>
</reference>
<evidence type="ECO:0000313" key="9">
    <source>
        <dbReference type="Proteomes" id="UP000018467"/>
    </source>
</evidence>
<dbReference type="Pfam" id="PF00969">
    <property type="entry name" value="MHC_II_beta"/>
    <property type="match status" value="1"/>
</dbReference>
<protein>
    <recommendedName>
        <fullName evidence="7">Ig-like domain-containing protein</fullName>
    </recommendedName>
</protein>
<dbReference type="InterPro" id="IPR007110">
    <property type="entry name" value="Ig-like_dom"/>
</dbReference>
<organism evidence="8 9">
    <name type="scientific">Astyanax mexicanus</name>
    <name type="common">Blind cave fish</name>
    <name type="synonym">Astyanax fasciatus mexicanus</name>
    <dbReference type="NCBI Taxonomy" id="7994"/>
    <lineage>
        <taxon>Eukaryota</taxon>
        <taxon>Metazoa</taxon>
        <taxon>Chordata</taxon>
        <taxon>Craniata</taxon>
        <taxon>Vertebrata</taxon>
        <taxon>Euteleostomi</taxon>
        <taxon>Actinopterygii</taxon>
        <taxon>Neopterygii</taxon>
        <taxon>Teleostei</taxon>
        <taxon>Ostariophysi</taxon>
        <taxon>Characiformes</taxon>
        <taxon>Characoidei</taxon>
        <taxon>Acestrorhamphidae</taxon>
        <taxon>Acestrorhamphinae</taxon>
        <taxon>Astyanax</taxon>
    </lineage>
</organism>
<dbReference type="InterPro" id="IPR000353">
    <property type="entry name" value="MHC_II_b_N"/>
</dbReference>
<keyword evidence="9" id="KW-1185">Reference proteome</keyword>
<evidence type="ECO:0000313" key="8">
    <source>
        <dbReference type="Ensembl" id="ENSAMXP00000037807.1"/>
    </source>
</evidence>
<proteinExistence type="predicted"/>
<dbReference type="InterPro" id="IPR003597">
    <property type="entry name" value="Ig_C1-set"/>
</dbReference>
<dbReference type="AlphaFoldDB" id="A0A3B1J696"/>
<dbReference type="InterPro" id="IPR013783">
    <property type="entry name" value="Ig-like_fold"/>
</dbReference>
<evidence type="ECO:0000256" key="2">
    <source>
        <dbReference type="ARBA" id="ARBA00022692"/>
    </source>
</evidence>
<keyword evidence="2 6" id="KW-0812">Transmembrane</keyword>
<dbReference type="Gene3D" id="2.60.40.10">
    <property type="entry name" value="Immunoglobulins"/>
    <property type="match status" value="1"/>
</dbReference>
<keyword evidence="5" id="KW-0325">Glycoprotein</keyword>
<evidence type="ECO:0000256" key="3">
    <source>
        <dbReference type="ARBA" id="ARBA00022989"/>
    </source>
</evidence>
<feature type="transmembrane region" description="Helical" evidence="6">
    <location>
        <begin position="219"/>
        <end position="241"/>
    </location>
</feature>
<dbReference type="SMART" id="SM00921">
    <property type="entry name" value="MHC_II_beta"/>
    <property type="match status" value="1"/>
</dbReference>
<keyword evidence="6" id="KW-0472">Membrane</keyword>
<reference evidence="8" key="4">
    <citation type="submission" date="2025-09" db="UniProtKB">
        <authorList>
            <consortium name="Ensembl"/>
        </authorList>
    </citation>
    <scope>IDENTIFICATION</scope>
</reference>
<evidence type="ECO:0000256" key="1">
    <source>
        <dbReference type="ARBA" id="ARBA00004479"/>
    </source>
</evidence>
<dbReference type="PROSITE" id="PS50835">
    <property type="entry name" value="IG_LIKE"/>
    <property type="match status" value="1"/>
</dbReference>
<dbReference type="GO" id="GO:0006955">
    <property type="term" value="P:immune response"/>
    <property type="evidence" value="ECO:0007669"/>
    <property type="project" value="InterPro"/>
</dbReference>
<accession>A0A3B1J696</accession>
<comment type="subcellular location">
    <subcellularLocation>
        <location evidence="1">Membrane</location>
        <topology evidence="1">Single-pass type I membrane protein</topology>
    </subcellularLocation>
</comment>
<dbReference type="PANTHER" id="PTHR19944:SF99">
    <property type="entry name" value="HLA CLASS II HISTOCOMPATIBILITY ANTIGEN, DRB1 BETA CHAIN"/>
    <property type="match status" value="1"/>
</dbReference>
<keyword evidence="4" id="KW-1015">Disulfide bond</keyword>
<sequence length="259" mass="29636">LPAFVLAFSYYLTCFIYSTTRFSADGYYYSQWAKCTFSSDDLSDVEYIETYIFGKTKEVQFKSSWGIYVGYTDLGMEKAAYWNNISVVEIARADLGVCKEIIFERNYTAMSKKVEPTVKLRSLKHFVSTYSAMLICSAYNFYPKHINITWLRDGQRVTGGVTYTEEMADGDWYYQSHAYLEYDPKPWENISCLVEHASFKQPRTYQWDPSLPGFQKTRIAVGAAGLLLGTVTATAGLIFYLRHRRGESGGGECRTGLFK</sequence>
<dbReference type="GO" id="GO:0019882">
    <property type="term" value="P:antigen processing and presentation"/>
    <property type="evidence" value="ECO:0007669"/>
    <property type="project" value="InterPro"/>
</dbReference>